<dbReference type="InterPro" id="IPR011761">
    <property type="entry name" value="ATP-grasp"/>
</dbReference>
<evidence type="ECO:0000256" key="1">
    <source>
        <dbReference type="PROSITE-ProRule" id="PRU00409"/>
    </source>
</evidence>
<evidence type="ECO:0000313" key="3">
    <source>
        <dbReference type="EMBL" id="MBP2411002.1"/>
    </source>
</evidence>
<comment type="caution">
    <text evidence="3">The sequence shown here is derived from an EMBL/GenBank/DDBJ whole genome shotgun (WGS) entry which is preliminary data.</text>
</comment>
<name>A0ABS4YQD7_9MICO</name>
<keyword evidence="3" id="KW-0436">Ligase</keyword>
<evidence type="ECO:0000259" key="2">
    <source>
        <dbReference type="PROSITE" id="PS50975"/>
    </source>
</evidence>
<dbReference type="PROSITE" id="PS50975">
    <property type="entry name" value="ATP_GRASP"/>
    <property type="match status" value="1"/>
</dbReference>
<dbReference type="GO" id="GO:0034025">
    <property type="term" value="F:D-aspartate ligase activity"/>
    <property type="evidence" value="ECO:0007669"/>
    <property type="project" value="UniProtKB-EC"/>
</dbReference>
<feature type="domain" description="ATP-grasp" evidence="2">
    <location>
        <begin position="133"/>
        <end position="337"/>
    </location>
</feature>
<evidence type="ECO:0000313" key="4">
    <source>
        <dbReference type="Proteomes" id="UP000698222"/>
    </source>
</evidence>
<keyword evidence="4" id="KW-1185">Reference proteome</keyword>
<gene>
    <name evidence="3" type="ORF">JOF44_003905</name>
</gene>
<keyword evidence="1" id="KW-0067">ATP-binding</keyword>
<reference evidence="3 4" key="1">
    <citation type="submission" date="2021-03" db="EMBL/GenBank/DDBJ databases">
        <title>Sequencing the genomes of 1000 actinobacteria strains.</title>
        <authorList>
            <person name="Klenk H.-P."/>
        </authorList>
    </citation>
    <scope>NUCLEOTIDE SEQUENCE [LARGE SCALE GENOMIC DNA]</scope>
    <source>
        <strain evidence="3 4">DSM 14564</strain>
    </source>
</reference>
<dbReference type="RefSeq" id="WP_209895333.1">
    <property type="nucleotide sequence ID" value="NZ_BAAAJV010000053.1"/>
</dbReference>
<accession>A0ABS4YQD7</accession>
<dbReference type="Proteomes" id="UP000698222">
    <property type="component" value="Unassembled WGS sequence"/>
</dbReference>
<organism evidence="3 4">
    <name type="scientific">Brachybacterium fresconis</name>
    <dbReference type="NCBI Taxonomy" id="173363"/>
    <lineage>
        <taxon>Bacteria</taxon>
        <taxon>Bacillati</taxon>
        <taxon>Actinomycetota</taxon>
        <taxon>Actinomycetes</taxon>
        <taxon>Micrococcales</taxon>
        <taxon>Dermabacteraceae</taxon>
        <taxon>Brachybacterium</taxon>
    </lineage>
</organism>
<dbReference type="SUPFAM" id="SSF56059">
    <property type="entry name" value="Glutathione synthetase ATP-binding domain-like"/>
    <property type="match status" value="1"/>
</dbReference>
<protein>
    <submittedName>
        <fullName evidence="3">D-aspartate ligase</fullName>
        <ecNumber evidence="3">6.3.1.12</ecNumber>
    </submittedName>
</protein>
<dbReference type="EMBL" id="JAGIOC010000001">
    <property type="protein sequence ID" value="MBP2411002.1"/>
    <property type="molecule type" value="Genomic_DNA"/>
</dbReference>
<sequence>MRSPSSPVTPVDPGFDVVVLGAGLNSLNLTIAFHRQYGMRCTTVVRVPVAMNEHTVTSDQLVLGADATDERMRDALLDLAAVRPAGRPALLLTNADSLIEFIDRFRPELEEHYLLAQVGGELLSRLADKAEFAQICEELGIGTVPTVIVDFARAGEADWNGTRELPWSYPVVGKAANTAEYHHVDFPGKRKVFFLESPEEHLDLVRRLREAGFSGRFLFQELIPGDDTAQRSITAYRSSRGKVTLLCAAQVLLGEHTPEALGRPAAMITGEHPSLTAAAERFLDAVDYVGFANFDVKIDPRTGAECFFEINPRIGRNNYYVTAAGESVARHVVADRVHDQDIHRVVVTREILYSILPVRLVLRYLRDPGLREKVRRMARTGLRNPFRYRPEGWWMRAYSVVSGLNFVRKYRAVYPRPTDTGF</sequence>
<proteinExistence type="predicted"/>
<dbReference type="Gene3D" id="3.30.470.20">
    <property type="entry name" value="ATP-grasp fold, B domain"/>
    <property type="match status" value="1"/>
</dbReference>
<dbReference type="EC" id="6.3.1.12" evidence="3"/>
<keyword evidence="1" id="KW-0547">Nucleotide-binding</keyword>